<dbReference type="Pfam" id="PF17957">
    <property type="entry name" value="Big_7"/>
    <property type="match status" value="1"/>
</dbReference>
<dbReference type="SUPFAM" id="SSF81296">
    <property type="entry name" value="E set domains"/>
    <property type="match status" value="1"/>
</dbReference>
<sequence length="1200" mass="125677">MNRWTRRIRGTRLAVVAALIWAVLPPAASAQAVADPCGTGSNPIVCENSKPGSPTTDWFAPNAYGDIKGFTTKESVRAGDTVQFKVQSPVPYHVEVYRLGWYGGDGARRMSTAAQAEVTYPANYTTKPAGCLPKSSTGLVDCGNWPVTATWTVPADAVSGLYIANLAQTDGDGMMPYPFVVRDDASTSDIVVQTSDQTWQAYNDYGGQDLYGGAGPAPDGRAYEVSYNRPLDIGGDNGIYGSEYMMLSWLERNGYDVSYLSGVDVSVNGATLLKKHKVYISSGHDEYWTQSQYTNVLNARKAGVRQGFFSGNEVFWKTRLAPSNDGTNTANRTLVCYKMTKMAQNNGVADPSGTWTGTWMDPASTQYGQAYQPPNILTGSMFTVNGYRADAITVPGSYGRNRIWRNTSIAGLSASQTATFPTGTLGYEWDSDIDNSTRPAGAIDVSSTTVDIDDGKLRMDWGNVYGNGTATHSLVEFRDQDSGALVFGTGTVQWSWGLTNIPTYDPEDTVVTEDARMQQATVNVLADMGVQPLTRQSNLVAATASTDTTGPAVTVTAPSAGATVPALKPVTIKGTATDTGGVVARVEVSTDGGTTWKAATGLASWSYSWTPTAPGTASLKVRAVDDSVNIGAVTTIALTVGPQTCPCTVWPASSVPGTLNSGDGSSVELGVKFRTTVAGSITGVRFYKSPANTGTHTGSLWSASGTRLATGTFGNETASGWQTLNFATPVTVKANTTYVASYFAPKGGYSYDAGYFTGKDAGLAPLTALKSGTDGGNGVYKYSSASTFPSTQSDGSNYWVDVVLDTSTASTVPPTVTSTSPTSGATDTPITASVSAVLSAAVDSDGLTFTVRGPGGTTVPGTVKVTAADRVTFTPSTQLSLHTTYTASVRASDVWGNTMPEPVTWSFTTSSTPPPVTCPCTLWGPSAEPAVTDMTADTNSVELGTRFTSSADGWVTGVTFYKGTGNTGPHTGSLWSDDGTLLAGGTFVDETASGWQTLVFATPVKVTAGTAYIASYHAPNGRYAVDGGYFASAHQSYPLTATADTAAHPNGRYKYGADPAFPTGSYGSANYWVGPVFTADDPGAALGAEGTAEPTASTVTYTADAAHPLTLTVPAGAEVSSVRASLDILPGAQRAAAEKLGVQAVTSYDRASRRAAVHLSTPLPDGTRFRITVEARDGHREAVESRSWTLTAASVRRPKK</sequence>
<keyword evidence="7" id="KW-1185">Reference proteome</keyword>
<comment type="caution">
    <text evidence="6">The sequence shown here is derived from an EMBL/GenBank/DDBJ whole genome shotgun (WGS) entry which is preliminary data.</text>
</comment>
<evidence type="ECO:0000256" key="1">
    <source>
        <dbReference type="ARBA" id="ARBA00022729"/>
    </source>
</evidence>
<dbReference type="Gene3D" id="2.60.40.1220">
    <property type="match status" value="1"/>
</dbReference>
<feature type="domain" description="SbsA Ig-like" evidence="3">
    <location>
        <begin position="811"/>
        <end position="909"/>
    </location>
</feature>
<evidence type="ECO:0008006" key="8">
    <source>
        <dbReference type="Google" id="ProtNLM"/>
    </source>
</evidence>
<proteinExistence type="predicted"/>
<gene>
    <name evidence="6" type="ORF">GCM10018772_16940</name>
</gene>
<dbReference type="Pfam" id="PF13313">
    <property type="entry name" value="DUF4082"/>
    <property type="match status" value="2"/>
</dbReference>
<feature type="domain" description="N,N-dimethylformamidase beta subunit-like C-terminal" evidence="5">
    <location>
        <begin position="94"/>
        <end position="499"/>
    </location>
</feature>
<feature type="chain" id="PRO_5037850162" description="DUF4082 domain-containing protein" evidence="2">
    <location>
        <begin position="31"/>
        <end position="1200"/>
    </location>
</feature>
<reference evidence="6" key="1">
    <citation type="journal article" date="2014" name="Int. J. Syst. Evol. Microbiol.">
        <title>Complete genome sequence of Corynebacterium casei LMG S-19264T (=DSM 44701T), isolated from a smear-ripened cheese.</title>
        <authorList>
            <consortium name="US DOE Joint Genome Institute (JGI-PGF)"/>
            <person name="Walter F."/>
            <person name="Albersmeier A."/>
            <person name="Kalinowski J."/>
            <person name="Ruckert C."/>
        </authorList>
    </citation>
    <scope>NUCLEOTIDE SEQUENCE</scope>
    <source>
        <strain evidence="6">JCM 4477</strain>
    </source>
</reference>
<keyword evidence="1 2" id="KW-0732">Signal</keyword>
<evidence type="ECO:0000259" key="4">
    <source>
        <dbReference type="Pfam" id="PF13313"/>
    </source>
</evidence>
<feature type="domain" description="DUF4082" evidence="4">
    <location>
        <begin position="928"/>
        <end position="1073"/>
    </location>
</feature>
<name>A0A919DX32_9ACTN</name>
<dbReference type="Pfam" id="PF13205">
    <property type="entry name" value="Big_5"/>
    <property type="match status" value="1"/>
</dbReference>
<dbReference type="InterPro" id="IPR046540">
    <property type="entry name" value="DMFA2_C"/>
</dbReference>
<evidence type="ECO:0000256" key="2">
    <source>
        <dbReference type="SAM" id="SignalP"/>
    </source>
</evidence>
<evidence type="ECO:0000313" key="6">
    <source>
        <dbReference type="EMBL" id="GHE93757.1"/>
    </source>
</evidence>
<dbReference type="Proteomes" id="UP000630718">
    <property type="component" value="Unassembled WGS sequence"/>
</dbReference>
<feature type="signal peptide" evidence="2">
    <location>
        <begin position="1"/>
        <end position="30"/>
    </location>
</feature>
<dbReference type="InterPro" id="IPR014756">
    <property type="entry name" value="Ig_E-set"/>
</dbReference>
<dbReference type="InterPro" id="IPR032812">
    <property type="entry name" value="SbsA_Ig"/>
</dbReference>
<evidence type="ECO:0000259" key="3">
    <source>
        <dbReference type="Pfam" id="PF13205"/>
    </source>
</evidence>
<evidence type="ECO:0000259" key="5">
    <source>
        <dbReference type="Pfam" id="PF20254"/>
    </source>
</evidence>
<feature type="domain" description="DUF4082" evidence="4">
    <location>
        <begin position="654"/>
        <end position="800"/>
    </location>
</feature>
<dbReference type="EMBL" id="BNBI01000003">
    <property type="protein sequence ID" value="GHE93757.1"/>
    <property type="molecule type" value="Genomic_DNA"/>
</dbReference>
<dbReference type="AlphaFoldDB" id="A0A919DX32"/>
<dbReference type="Pfam" id="PF20254">
    <property type="entry name" value="DMFA2_C"/>
    <property type="match status" value="1"/>
</dbReference>
<protein>
    <recommendedName>
        <fullName evidence="8">DUF4082 domain-containing protein</fullName>
    </recommendedName>
</protein>
<accession>A0A919DX32</accession>
<reference evidence="6" key="2">
    <citation type="submission" date="2020-09" db="EMBL/GenBank/DDBJ databases">
        <authorList>
            <person name="Sun Q."/>
            <person name="Ohkuma M."/>
        </authorList>
    </citation>
    <scope>NUCLEOTIDE SEQUENCE</scope>
    <source>
        <strain evidence="6">JCM 4477</strain>
    </source>
</reference>
<organism evidence="6 7">
    <name type="scientific">Streptomyces fumanus</name>
    <dbReference type="NCBI Taxonomy" id="67302"/>
    <lineage>
        <taxon>Bacteria</taxon>
        <taxon>Bacillati</taxon>
        <taxon>Actinomycetota</taxon>
        <taxon>Actinomycetes</taxon>
        <taxon>Kitasatosporales</taxon>
        <taxon>Streptomycetaceae</taxon>
        <taxon>Streptomyces</taxon>
    </lineage>
</organism>
<evidence type="ECO:0000313" key="7">
    <source>
        <dbReference type="Proteomes" id="UP000630718"/>
    </source>
</evidence>
<dbReference type="RefSeq" id="WP_190203505.1">
    <property type="nucleotide sequence ID" value="NZ_BNBI01000003.1"/>
</dbReference>
<dbReference type="InterPro" id="IPR025141">
    <property type="entry name" value="DUF4082"/>
</dbReference>
<dbReference type="InterPro" id="IPR014755">
    <property type="entry name" value="Cu-Rt/internalin_Ig-like"/>
</dbReference>
<dbReference type="Gene3D" id="2.60.40.650">
    <property type="match status" value="1"/>
</dbReference>